<evidence type="ECO:0000259" key="2">
    <source>
        <dbReference type="Pfam" id="PF22256"/>
    </source>
</evidence>
<sequence>MLCHNEYSKYLLCHTLVPSGPIPTVGDPEGIYPYESYCETSKRPSFKNFRFISIENDYLRVEICPDLGGKVHSIFHKRSQREILFQPGSIRPTRILPRLAFISGGIETSFPISHTPVQLETVYYIVKQIANRLYVWCGEQELRYGMQWTVEYSLGEFDTFLTQRTLFFNPTSQPHPWMAWSNAALPAYADTQFHFPSGKVLYHGNEVKHIEWAKDGPRTMKEIDRMAGYFWESAECNAFGVFNPNQGCGLYHIADPSEVPGIKLWVYGTGKHEKWAHLSAVERRTYVEIQAGPIKDQSIMHSLQPNERHLHTEFWIPSSQCLEINKITTPSVELVSDNQIPLFEWVERSKTRVWLQLLQAYRDNTPERIPIPPEWHSNEWPPSGIGELGEVIQWAISLSKSESQELWKYYLAVWYAGCGYKDAALSMLSKTHSDWARVFEGRLLRYWYNDVERAAKSLSNIKSHEMALHPQIMIERDIALSLLKDKSLSERGKWLNQVNSLQDDGLTERMISYLLDAGNVHEAKKLLESTDFEPIHQRYVRTELWGKIQDHLNQHGTPPPENIGEDDLAQFGRYRSY</sequence>
<dbReference type="InterPro" id="IPR053983">
    <property type="entry name" value="BDI_1685-like_C"/>
</dbReference>
<feature type="domain" description="DUF5107" evidence="1">
    <location>
        <begin position="27"/>
        <end position="317"/>
    </location>
</feature>
<evidence type="ECO:0000313" key="3">
    <source>
        <dbReference type="EMBL" id="GHO84240.1"/>
    </source>
</evidence>
<accession>A0ABQ3VEN5</accession>
<dbReference type="Proteomes" id="UP000635565">
    <property type="component" value="Unassembled WGS sequence"/>
</dbReference>
<dbReference type="EMBL" id="BNJJ01000005">
    <property type="protein sequence ID" value="GHO84240.1"/>
    <property type="molecule type" value="Genomic_DNA"/>
</dbReference>
<name>A0ABQ3VEN5_9CHLR</name>
<comment type="caution">
    <text evidence="3">The sequence shown here is derived from an EMBL/GenBank/DDBJ whole genome shotgun (WGS) entry which is preliminary data.</text>
</comment>
<dbReference type="Pfam" id="PF17128">
    <property type="entry name" value="DUF5107"/>
    <property type="match status" value="1"/>
</dbReference>
<organism evidence="3 4">
    <name type="scientific">Dictyobacter formicarum</name>
    <dbReference type="NCBI Taxonomy" id="2778368"/>
    <lineage>
        <taxon>Bacteria</taxon>
        <taxon>Bacillati</taxon>
        <taxon>Chloroflexota</taxon>
        <taxon>Ktedonobacteria</taxon>
        <taxon>Ktedonobacterales</taxon>
        <taxon>Dictyobacteraceae</taxon>
        <taxon>Dictyobacter</taxon>
    </lineage>
</organism>
<evidence type="ECO:0000259" key="1">
    <source>
        <dbReference type="Pfam" id="PF17128"/>
    </source>
</evidence>
<evidence type="ECO:0008006" key="5">
    <source>
        <dbReference type="Google" id="ProtNLM"/>
    </source>
</evidence>
<reference evidence="3 4" key="1">
    <citation type="journal article" date="2021" name="Int. J. Syst. Evol. Microbiol.">
        <title>Reticulibacter mediterranei gen. nov., sp. nov., within the new family Reticulibacteraceae fam. nov., and Ktedonospora formicarum gen. nov., sp. nov., Ktedonobacter robiniae sp. nov., Dictyobacter formicarum sp. nov. and Dictyobacter arantiisoli sp. nov., belonging to the class Ktedonobacteria.</title>
        <authorList>
            <person name="Yabe S."/>
            <person name="Zheng Y."/>
            <person name="Wang C.M."/>
            <person name="Sakai Y."/>
            <person name="Abe K."/>
            <person name="Yokota A."/>
            <person name="Donadio S."/>
            <person name="Cavaletti L."/>
            <person name="Monciardini P."/>
        </authorList>
    </citation>
    <scope>NUCLEOTIDE SEQUENCE [LARGE SCALE GENOMIC DNA]</scope>
    <source>
        <strain evidence="3 4">SOSP1-9</strain>
    </source>
</reference>
<protein>
    <recommendedName>
        <fullName evidence="5">DUF5107 domain-containing protein</fullName>
    </recommendedName>
</protein>
<dbReference type="RefSeq" id="WP_201361867.1">
    <property type="nucleotide sequence ID" value="NZ_BNJJ01000005.1"/>
</dbReference>
<dbReference type="SUPFAM" id="SSF74650">
    <property type="entry name" value="Galactose mutarotase-like"/>
    <property type="match status" value="1"/>
</dbReference>
<dbReference type="Pfam" id="PF22256">
    <property type="entry name" value="BDI_1685-like_C"/>
    <property type="match status" value="1"/>
</dbReference>
<keyword evidence="4" id="KW-1185">Reference proteome</keyword>
<dbReference type="InterPro" id="IPR011013">
    <property type="entry name" value="Gal_mutarotase_sf_dom"/>
</dbReference>
<feature type="domain" description="BDI-1685-like C-terminal" evidence="2">
    <location>
        <begin position="354"/>
        <end position="548"/>
    </location>
</feature>
<dbReference type="InterPro" id="IPR033396">
    <property type="entry name" value="DUF5107"/>
</dbReference>
<proteinExistence type="predicted"/>
<gene>
    <name evidence="3" type="ORF">KSZ_22460</name>
</gene>
<evidence type="ECO:0000313" key="4">
    <source>
        <dbReference type="Proteomes" id="UP000635565"/>
    </source>
</evidence>